<feature type="compositionally biased region" description="Basic and acidic residues" evidence="1">
    <location>
        <begin position="40"/>
        <end position="69"/>
    </location>
</feature>
<evidence type="ECO:0000313" key="3">
    <source>
        <dbReference type="Proteomes" id="UP001501444"/>
    </source>
</evidence>
<name>A0ABP5U8L6_9ACTN</name>
<dbReference type="EMBL" id="BAAARV010000070">
    <property type="protein sequence ID" value="GAA2370616.1"/>
    <property type="molecule type" value="Genomic_DNA"/>
</dbReference>
<proteinExistence type="predicted"/>
<reference evidence="3" key="1">
    <citation type="journal article" date="2019" name="Int. J. Syst. Evol. Microbiol.">
        <title>The Global Catalogue of Microorganisms (GCM) 10K type strain sequencing project: providing services to taxonomists for standard genome sequencing and annotation.</title>
        <authorList>
            <consortium name="The Broad Institute Genomics Platform"/>
            <consortium name="The Broad Institute Genome Sequencing Center for Infectious Disease"/>
            <person name="Wu L."/>
            <person name="Ma J."/>
        </authorList>
    </citation>
    <scope>NUCLEOTIDE SEQUENCE [LARGE SCALE GENOMIC DNA]</scope>
    <source>
        <strain evidence="3">JCM 3272</strain>
    </source>
</reference>
<evidence type="ECO:0000256" key="1">
    <source>
        <dbReference type="SAM" id="MobiDB-lite"/>
    </source>
</evidence>
<gene>
    <name evidence="2" type="ORF">GCM10010170_071710</name>
</gene>
<feature type="region of interest" description="Disordered" evidence="1">
    <location>
        <begin position="1"/>
        <end position="166"/>
    </location>
</feature>
<sequence>MSTANTICSIGAFTPNPLRADGEVDPESGRDADQVGGEVVHAESDQQLDHDDVDRHRGQAGETEVREPLQRQAAAPEGPHFMQDVVGYEGELDRRHGGRQQREPEQPVQHEQGGVVDDDTADSHQGEPAQPVQVGRHAHNRADGRPPGTSRRGSAGPATFGLPHSA</sequence>
<feature type="compositionally biased region" description="Basic and acidic residues" evidence="1">
    <location>
        <begin position="91"/>
        <end position="105"/>
    </location>
</feature>
<dbReference type="Proteomes" id="UP001501444">
    <property type="component" value="Unassembled WGS sequence"/>
</dbReference>
<keyword evidence="3" id="KW-1185">Reference proteome</keyword>
<protein>
    <submittedName>
        <fullName evidence="2">Uncharacterized protein</fullName>
    </submittedName>
</protein>
<accession>A0ABP5U8L6</accession>
<comment type="caution">
    <text evidence="2">The sequence shown here is derived from an EMBL/GenBank/DDBJ whole genome shotgun (WGS) entry which is preliminary data.</text>
</comment>
<evidence type="ECO:0000313" key="2">
    <source>
        <dbReference type="EMBL" id="GAA2370616.1"/>
    </source>
</evidence>
<organism evidence="2 3">
    <name type="scientific">Dactylosporangium salmoneum</name>
    <dbReference type="NCBI Taxonomy" id="53361"/>
    <lineage>
        <taxon>Bacteria</taxon>
        <taxon>Bacillati</taxon>
        <taxon>Actinomycetota</taxon>
        <taxon>Actinomycetes</taxon>
        <taxon>Micromonosporales</taxon>
        <taxon>Micromonosporaceae</taxon>
        <taxon>Dactylosporangium</taxon>
    </lineage>
</organism>